<name>A0AA38JCW6_9AGAR</name>
<reference evidence="2" key="1">
    <citation type="submission" date="2022-08" db="EMBL/GenBank/DDBJ databases">
        <authorList>
            <consortium name="DOE Joint Genome Institute"/>
            <person name="Min B."/>
            <person name="Sierra-Patev S."/>
            <person name="Naranjo-Ortiz M."/>
            <person name="Looney B."/>
            <person name="Konkel Z."/>
            <person name="Slot J.C."/>
            <person name="Sakamoto Y."/>
            <person name="Steenwyk J.L."/>
            <person name="Rokas A."/>
            <person name="Carro J."/>
            <person name="Camarero S."/>
            <person name="Ferreira P."/>
            <person name="Molpeceres G."/>
            <person name="Ruiz-duenas F.J."/>
            <person name="Serrano A."/>
            <person name="Henrissat B."/>
            <person name="Drula E."/>
            <person name="Hughes K.W."/>
            <person name="Mata J.L."/>
            <person name="Ishikawa N.K."/>
            <person name="Vargas-Isla R."/>
            <person name="Ushijima S."/>
            <person name="Smith C.A."/>
            <person name="Ahrendt S."/>
            <person name="Andreopoulos W."/>
            <person name="He G."/>
            <person name="LaButti K."/>
            <person name="Lipzen A."/>
            <person name="Ng V."/>
            <person name="Riley R."/>
            <person name="Sandor L."/>
            <person name="Barry K."/>
            <person name="Martinez A.T."/>
            <person name="Xiao Y."/>
            <person name="Gibbons J.G."/>
            <person name="Terashima K."/>
            <person name="Hibbett D.S."/>
            <person name="Grigoriev I.V."/>
        </authorList>
    </citation>
    <scope>NUCLEOTIDE SEQUENCE</scope>
    <source>
        <strain evidence="2">ET3784</strain>
    </source>
</reference>
<evidence type="ECO:0000313" key="2">
    <source>
        <dbReference type="EMBL" id="KAJ3722810.1"/>
    </source>
</evidence>
<organism evidence="2 3">
    <name type="scientific">Lentinula guzmanii</name>
    <dbReference type="NCBI Taxonomy" id="2804957"/>
    <lineage>
        <taxon>Eukaryota</taxon>
        <taxon>Fungi</taxon>
        <taxon>Dikarya</taxon>
        <taxon>Basidiomycota</taxon>
        <taxon>Agaricomycotina</taxon>
        <taxon>Agaricomycetes</taxon>
        <taxon>Agaricomycetidae</taxon>
        <taxon>Agaricales</taxon>
        <taxon>Marasmiineae</taxon>
        <taxon>Omphalotaceae</taxon>
        <taxon>Lentinula</taxon>
    </lineage>
</organism>
<dbReference type="AlphaFoldDB" id="A0AA38JCW6"/>
<keyword evidence="1" id="KW-0732">Signal</keyword>
<gene>
    <name evidence="2" type="ORF">DFJ43DRAFT_659528</name>
</gene>
<comment type="caution">
    <text evidence="2">The sequence shown here is derived from an EMBL/GenBank/DDBJ whole genome shotgun (WGS) entry which is preliminary data.</text>
</comment>
<dbReference type="EMBL" id="JANVFO010000054">
    <property type="protein sequence ID" value="KAJ3722810.1"/>
    <property type="molecule type" value="Genomic_DNA"/>
</dbReference>
<dbReference type="Proteomes" id="UP001176059">
    <property type="component" value="Unassembled WGS sequence"/>
</dbReference>
<evidence type="ECO:0000256" key="1">
    <source>
        <dbReference type="SAM" id="SignalP"/>
    </source>
</evidence>
<accession>A0AA38JCW6</accession>
<sequence>MPFNLKSFIATCLLMSVHTLATTVWRTHETLGNNFTLAALNNTLSNANFTGAPLVLGSAGAIDGESFYVSSTYYSYPYDEYPSLGLVNGNLRAFDGGGNWHTNASVPFLGYEALSWATSTLYSDPAPTAFSAATIPASVYPVLAVNGIYDMWYLCPSDRRLGQDSVYYNTTFIGSSKGSLSTRISCYSVTLNMVPVQ</sequence>
<reference evidence="2" key="2">
    <citation type="journal article" date="2023" name="Proc. Natl. Acad. Sci. U.S.A.">
        <title>A global phylogenomic analysis of the shiitake genus Lentinula.</title>
        <authorList>
            <person name="Sierra-Patev S."/>
            <person name="Min B."/>
            <person name="Naranjo-Ortiz M."/>
            <person name="Looney B."/>
            <person name="Konkel Z."/>
            <person name="Slot J.C."/>
            <person name="Sakamoto Y."/>
            <person name="Steenwyk J.L."/>
            <person name="Rokas A."/>
            <person name="Carro J."/>
            <person name="Camarero S."/>
            <person name="Ferreira P."/>
            <person name="Molpeceres G."/>
            <person name="Ruiz-Duenas F.J."/>
            <person name="Serrano A."/>
            <person name="Henrissat B."/>
            <person name="Drula E."/>
            <person name="Hughes K.W."/>
            <person name="Mata J.L."/>
            <person name="Ishikawa N.K."/>
            <person name="Vargas-Isla R."/>
            <person name="Ushijima S."/>
            <person name="Smith C.A."/>
            <person name="Donoghue J."/>
            <person name="Ahrendt S."/>
            <person name="Andreopoulos W."/>
            <person name="He G."/>
            <person name="LaButti K."/>
            <person name="Lipzen A."/>
            <person name="Ng V."/>
            <person name="Riley R."/>
            <person name="Sandor L."/>
            <person name="Barry K."/>
            <person name="Martinez A.T."/>
            <person name="Xiao Y."/>
            <person name="Gibbons J.G."/>
            <person name="Terashima K."/>
            <person name="Grigoriev I.V."/>
            <person name="Hibbett D."/>
        </authorList>
    </citation>
    <scope>NUCLEOTIDE SEQUENCE</scope>
    <source>
        <strain evidence="2">ET3784</strain>
    </source>
</reference>
<keyword evidence="3" id="KW-1185">Reference proteome</keyword>
<feature type="chain" id="PRO_5041341439" evidence="1">
    <location>
        <begin position="22"/>
        <end position="197"/>
    </location>
</feature>
<evidence type="ECO:0000313" key="3">
    <source>
        <dbReference type="Proteomes" id="UP001176059"/>
    </source>
</evidence>
<proteinExistence type="predicted"/>
<feature type="signal peptide" evidence="1">
    <location>
        <begin position="1"/>
        <end position="21"/>
    </location>
</feature>
<protein>
    <submittedName>
        <fullName evidence="2">Uncharacterized protein</fullName>
    </submittedName>
</protein>